<dbReference type="GO" id="GO:0003677">
    <property type="term" value="F:DNA binding"/>
    <property type="evidence" value="ECO:0007669"/>
    <property type="project" value="InterPro"/>
</dbReference>
<evidence type="ECO:0000259" key="3">
    <source>
        <dbReference type="PROSITE" id="PS50943"/>
    </source>
</evidence>
<dbReference type="Pfam" id="PF13424">
    <property type="entry name" value="TPR_12"/>
    <property type="match status" value="1"/>
</dbReference>
<dbReference type="STRING" id="571933.SAMN05216362_13618"/>
<dbReference type="RefSeq" id="WP_177176388.1">
    <property type="nucleotide sequence ID" value="NZ_FOES01000036.1"/>
</dbReference>
<evidence type="ECO:0000256" key="2">
    <source>
        <dbReference type="SAM" id="Coils"/>
    </source>
</evidence>
<reference evidence="4 5" key="1">
    <citation type="submission" date="2016-10" db="EMBL/GenBank/DDBJ databases">
        <authorList>
            <person name="de Groot N.N."/>
        </authorList>
    </citation>
    <scope>NUCLEOTIDE SEQUENCE [LARGE SCALE GENOMIC DNA]</scope>
    <source>
        <strain evidence="4 5">DSM 21633</strain>
    </source>
</reference>
<dbReference type="InterPro" id="IPR019734">
    <property type="entry name" value="TPR_rpt"/>
</dbReference>
<dbReference type="SUPFAM" id="SSF47413">
    <property type="entry name" value="lambda repressor-like DNA-binding domains"/>
    <property type="match status" value="1"/>
</dbReference>
<proteinExistence type="predicted"/>
<feature type="repeat" description="TPR" evidence="1">
    <location>
        <begin position="225"/>
        <end position="258"/>
    </location>
</feature>
<dbReference type="Pfam" id="PF13181">
    <property type="entry name" value="TPR_8"/>
    <property type="match status" value="1"/>
</dbReference>
<dbReference type="InterPro" id="IPR001387">
    <property type="entry name" value="Cro/C1-type_HTH"/>
</dbReference>
<dbReference type="SUPFAM" id="SSF48452">
    <property type="entry name" value="TPR-like"/>
    <property type="match status" value="2"/>
</dbReference>
<protein>
    <submittedName>
        <fullName evidence="4">Tetratricopeptide repeat-containing protein</fullName>
    </submittedName>
</protein>
<dbReference type="InterPro" id="IPR053163">
    <property type="entry name" value="HTH-type_regulator_Rgg"/>
</dbReference>
<accession>A0A1H9K9C6</accession>
<dbReference type="CDD" id="cd00093">
    <property type="entry name" value="HTH_XRE"/>
    <property type="match status" value="1"/>
</dbReference>
<dbReference type="PROSITE" id="PS50943">
    <property type="entry name" value="HTH_CROC1"/>
    <property type="match status" value="1"/>
</dbReference>
<dbReference type="Pfam" id="PF01381">
    <property type="entry name" value="HTH_3"/>
    <property type="match status" value="1"/>
</dbReference>
<dbReference type="Pfam" id="PF13176">
    <property type="entry name" value="TPR_7"/>
    <property type="match status" value="1"/>
</dbReference>
<dbReference type="PANTHER" id="PTHR37038">
    <property type="entry name" value="TRANSCRIPTIONAL REGULATOR-RELATED"/>
    <property type="match status" value="1"/>
</dbReference>
<dbReference type="InterPro" id="IPR011990">
    <property type="entry name" value="TPR-like_helical_dom_sf"/>
</dbReference>
<dbReference type="PROSITE" id="PS50293">
    <property type="entry name" value="TPR_REGION"/>
    <property type="match status" value="1"/>
</dbReference>
<keyword evidence="2" id="KW-0175">Coiled coil</keyword>
<dbReference type="SMART" id="SM00028">
    <property type="entry name" value="TPR"/>
    <property type="match status" value="3"/>
</dbReference>
<evidence type="ECO:0000313" key="4">
    <source>
        <dbReference type="EMBL" id="SEQ95455.1"/>
    </source>
</evidence>
<dbReference type="PROSITE" id="PS50005">
    <property type="entry name" value="TPR"/>
    <property type="match status" value="1"/>
</dbReference>
<dbReference type="Proteomes" id="UP000199427">
    <property type="component" value="Unassembled WGS sequence"/>
</dbReference>
<evidence type="ECO:0000313" key="5">
    <source>
        <dbReference type="Proteomes" id="UP000199427"/>
    </source>
</evidence>
<organism evidence="4 5">
    <name type="scientific">Piscibacillus halophilus</name>
    <dbReference type="NCBI Taxonomy" id="571933"/>
    <lineage>
        <taxon>Bacteria</taxon>
        <taxon>Bacillati</taxon>
        <taxon>Bacillota</taxon>
        <taxon>Bacilli</taxon>
        <taxon>Bacillales</taxon>
        <taxon>Bacillaceae</taxon>
        <taxon>Piscibacillus</taxon>
    </lineage>
</organism>
<dbReference type="Gene3D" id="1.25.40.10">
    <property type="entry name" value="Tetratricopeptide repeat domain"/>
    <property type="match status" value="1"/>
</dbReference>
<sequence>MDIGAVIQFYRTKNGLTQKDLASGVCSISYLSKIESGVIEPKQDTIEILFERLNMDYEKLSSYDEKTIHAQIDLLYRSITEQKLDKAKEIVEELKEVITPFHEPYVQNYFQLIHFYYLITTNPAERYHINFQELLRLENTFKGQKKFYFYKVIGFYYNCHLNSKQANYYFHKAVDILEENNLRDPEIYYLLALSYMGMQKPIYSNYYVGVALEQYANDLLYRKVTDCYHLLGINYLNLGAYDISETYFNQVLQSKPMGDSPKVRSRATHNLAILYYRKGNLNRALNLLLEALENHQQLYDITHSTLIIAKIYFQQGKLEKAEEYLKQGEERLKGANLTKVRHRYYILRHQLYDQTHDENFLERCEKVILPYFQSIGENGLIKELLQLLAEIYTEKKEYEKAIDYYKQLNEIKN</sequence>
<dbReference type="InterPro" id="IPR010982">
    <property type="entry name" value="Lambda_DNA-bd_dom_sf"/>
</dbReference>
<dbReference type="SMART" id="SM00530">
    <property type="entry name" value="HTH_XRE"/>
    <property type="match status" value="1"/>
</dbReference>
<dbReference type="EMBL" id="FOES01000036">
    <property type="protein sequence ID" value="SEQ95455.1"/>
    <property type="molecule type" value="Genomic_DNA"/>
</dbReference>
<keyword evidence="1" id="KW-0802">TPR repeat</keyword>
<name>A0A1H9K9C6_9BACI</name>
<feature type="domain" description="HTH cro/C1-type" evidence="3">
    <location>
        <begin position="7"/>
        <end position="60"/>
    </location>
</feature>
<feature type="coiled-coil region" evidence="2">
    <location>
        <begin position="278"/>
        <end position="338"/>
    </location>
</feature>
<dbReference type="AlphaFoldDB" id="A0A1H9K9C6"/>
<keyword evidence="5" id="KW-1185">Reference proteome</keyword>
<gene>
    <name evidence="4" type="ORF">SAMN05216362_13618</name>
</gene>
<dbReference type="Gene3D" id="1.10.260.40">
    <property type="entry name" value="lambda repressor-like DNA-binding domains"/>
    <property type="match status" value="1"/>
</dbReference>
<evidence type="ECO:0000256" key="1">
    <source>
        <dbReference type="PROSITE-ProRule" id="PRU00339"/>
    </source>
</evidence>